<comment type="caution">
    <text evidence="9">The sequence shown here is derived from an EMBL/GenBank/DDBJ whole genome shotgun (WGS) entry which is preliminary data.</text>
</comment>
<comment type="similarity">
    <text evidence="2 7">Belongs to the zinc-containing alcohol dehydrogenase family.</text>
</comment>
<dbReference type="GO" id="GO:0005737">
    <property type="term" value="C:cytoplasm"/>
    <property type="evidence" value="ECO:0007669"/>
    <property type="project" value="TreeGrafter"/>
</dbReference>
<accession>A0A9P8W3F5</accession>
<dbReference type="GO" id="GO:0004022">
    <property type="term" value="F:alcohol dehydrogenase (NAD+) activity"/>
    <property type="evidence" value="ECO:0007669"/>
    <property type="project" value="TreeGrafter"/>
</dbReference>
<organism evidence="9 10">
    <name type="scientific">Thelonectria olida</name>
    <dbReference type="NCBI Taxonomy" id="1576542"/>
    <lineage>
        <taxon>Eukaryota</taxon>
        <taxon>Fungi</taxon>
        <taxon>Dikarya</taxon>
        <taxon>Ascomycota</taxon>
        <taxon>Pezizomycotina</taxon>
        <taxon>Sordariomycetes</taxon>
        <taxon>Hypocreomycetidae</taxon>
        <taxon>Hypocreales</taxon>
        <taxon>Nectriaceae</taxon>
        <taxon>Thelonectria</taxon>
    </lineage>
</organism>
<dbReference type="PANTHER" id="PTHR42940:SF2">
    <property type="entry name" value="DEHYDROGENASE FAMILY OXIDOREDUCTASE, PUTATIVE (JCVI)-RELATED"/>
    <property type="match status" value="1"/>
</dbReference>
<dbReference type="InterPro" id="IPR002328">
    <property type="entry name" value="ADH_Zn_CS"/>
</dbReference>
<dbReference type="SMART" id="SM00829">
    <property type="entry name" value="PKS_ER"/>
    <property type="match status" value="1"/>
</dbReference>
<dbReference type="Proteomes" id="UP000777438">
    <property type="component" value="Unassembled WGS sequence"/>
</dbReference>
<dbReference type="InterPro" id="IPR013154">
    <property type="entry name" value="ADH-like_N"/>
</dbReference>
<proteinExistence type="inferred from homology"/>
<evidence type="ECO:0000256" key="2">
    <source>
        <dbReference type="ARBA" id="ARBA00008072"/>
    </source>
</evidence>
<dbReference type="InterPro" id="IPR020843">
    <property type="entry name" value="ER"/>
</dbReference>
<feature type="domain" description="Enoyl reductase (ER)" evidence="8">
    <location>
        <begin position="33"/>
        <end position="363"/>
    </location>
</feature>
<evidence type="ECO:0000256" key="4">
    <source>
        <dbReference type="ARBA" id="ARBA00022833"/>
    </source>
</evidence>
<name>A0A9P8W3F5_9HYPO</name>
<dbReference type="Pfam" id="PF00107">
    <property type="entry name" value="ADH_zinc_N"/>
    <property type="match status" value="1"/>
</dbReference>
<dbReference type="Gene3D" id="3.40.50.720">
    <property type="entry name" value="NAD(P)-binding Rossmann-like Domain"/>
    <property type="match status" value="1"/>
</dbReference>
<comment type="cofactor">
    <cofactor evidence="1 7">
        <name>Zn(2+)</name>
        <dbReference type="ChEBI" id="CHEBI:29105"/>
    </cofactor>
</comment>
<keyword evidence="10" id="KW-1185">Reference proteome</keyword>
<dbReference type="PROSITE" id="PS00059">
    <property type="entry name" value="ADH_ZINC"/>
    <property type="match status" value="1"/>
</dbReference>
<dbReference type="SUPFAM" id="SSF51735">
    <property type="entry name" value="NAD(P)-binding Rossmann-fold domains"/>
    <property type="match status" value="1"/>
</dbReference>
<dbReference type="SUPFAM" id="SSF50129">
    <property type="entry name" value="GroES-like"/>
    <property type="match status" value="1"/>
</dbReference>
<dbReference type="OrthoDB" id="1879366at2759"/>
<dbReference type="Gene3D" id="3.90.180.10">
    <property type="entry name" value="Medium-chain alcohol dehydrogenases, catalytic domain"/>
    <property type="match status" value="1"/>
</dbReference>
<dbReference type="FunFam" id="3.40.50.720:FF:000039">
    <property type="entry name" value="Alcohol dehydrogenase AdhP"/>
    <property type="match status" value="1"/>
</dbReference>
<keyword evidence="6" id="KW-0520">NAD</keyword>
<reference evidence="9 10" key="1">
    <citation type="journal article" date="2021" name="Nat. Commun.">
        <title>Genetic determinants of endophytism in the Arabidopsis root mycobiome.</title>
        <authorList>
            <person name="Mesny F."/>
            <person name="Miyauchi S."/>
            <person name="Thiergart T."/>
            <person name="Pickel B."/>
            <person name="Atanasova L."/>
            <person name="Karlsson M."/>
            <person name="Huettel B."/>
            <person name="Barry K.W."/>
            <person name="Haridas S."/>
            <person name="Chen C."/>
            <person name="Bauer D."/>
            <person name="Andreopoulos W."/>
            <person name="Pangilinan J."/>
            <person name="LaButti K."/>
            <person name="Riley R."/>
            <person name="Lipzen A."/>
            <person name="Clum A."/>
            <person name="Drula E."/>
            <person name="Henrissat B."/>
            <person name="Kohler A."/>
            <person name="Grigoriev I.V."/>
            <person name="Martin F.M."/>
            <person name="Hacquard S."/>
        </authorList>
    </citation>
    <scope>NUCLEOTIDE SEQUENCE [LARGE SCALE GENOMIC DNA]</scope>
    <source>
        <strain evidence="9 10">MPI-CAGE-CH-0241</strain>
    </source>
</reference>
<dbReference type="Pfam" id="PF08240">
    <property type="entry name" value="ADH_N"/>
    <property type="match status" value="1"/>
</dbReference>
<evidence type="ECO:0000256" key="7">
    <source>
        <dbReference type="RuleBase" id="RU361277"/>
    </source>
</evidence>
<evidence type="ECO:0000313" key="9">
    <source>
        <dbReference type="EMBL" id="KAH6889627.1"/>
    </source>
</evidence>
<dbReference type="GO" id="GO:0008270">
    <property type="term" value="F:zinc ion binding"/>
    <property type="evidence" value="ECO:0007669"/>
    <property type="project" value="InterPro"/>
</dbReference>
<protein>
    <submittedName>
        <fullName evidence="9">Chaperonin 10-like protein</fullName>
    </submittedName>
</protein>
<evidence type="ECO:0000313" key="10">
    <source>
        <dbReference type="Proteomes" id="UP000777438"/>
    </source>
</evidence>
<evidence type="ECO:0000259" key="8">
    <source>
        <dbReference type="SMART" id="SM00829"/>
    </source>
</evidence>
<dbReference type="PANTHER" id="PTHR42940">
    <property type="entry name" value="ALCOHOL DEHYDROGENASE 1-RELATED"/>
    <property type="match status" value="1"/>
</dbReference>
<dbReference type="InterPro" id="IPR036291">
    <property type="entry name" value="NAD(P)-bd_dom_sf"/>
</dbReference>
<dbReference type="CDD" id="cd08297">
    <property type="entry name" value="CAD3"/>
    <property type="match status" value="1"/>
</dbReference>
<evidence type="ECO:0000256" key="5">
    <source>
        <dbReference type="ARBA" id="ARBA00023002"/>
    </source>
</evidence>
<dbReference type="InterPro" id="IPR013149">
    <property type="entry name" value="ADH-like_C"/>
</dbReference>
<evidence type="ECO:0000256" key="1">
    <source>
        <dbReference type="ARBA" id="ARBA00001947"/>
    </source>
</evidence>
<evidence type="ECO:0000256" key="3">
    <source>
        <dbReference type="ARBA" id="ARBA00022723"/>
    </source>
</evidence>
<keyword evidence="3 7" id="KW-0479">Metal-binding</keyword>
<gene>
    <name evidence="9" type="ORF">B0T10DRAFT_512673</name>
</gene>
<keyword evidence="5" id="KW-0560">Oxidoreductase</keyword>
<dbReference type="EMBL" id="JAGPYM010000010">
    <property type="protein sequence ID" value="KAH6889627.1"/>
    <property type="molecule type" value="Genomic_DNA"/>
</dbReference>
<dbReference type="AlphaFoldDB" id="A0A9P8W3F5"/>
<evidence type="ECO:0000256" key="6">
    <source>
        <dbReference type="ARBA" id="ARBA00023027"/>
    </source>
</evidence>
<sequence>MQARPHTPTTQRNSKMSLPIPELQKAAVIENPGPQAKITIQNNVPVGTPVGNEILVKLTHSGICRSEIRAFLGWGPYRSIIGHEGVGTVVKLGEKVHESMLGQRVGVKWLYSACGDCSACSRDYPNNCPSQLNTGKQVPGTLQQYVVADARYITKIPTSLASEIAAPLLCAGLTMAGAVSKLEGELFKGDWVVVSGSGGGLGHVGVQIASRLNGYRVIAIDSGQSKRELSFTSGAEHFIDYSEEDIESRVKEITGEGAHAVLIVSGSETAFETAPKLVRNMGLIVTIGLPPNDYNIPIPASLCSARALTVTGVATGTERQMEALLDQAATGKISPAVEILNLDEISGIFERLKNDEITGRIVVRIPE</sequence>
<dbReference type="InterPro" id="IPR011032">
    <property type="entry name" value="GroES-like_sf"/>
</dbReference>
<keyword evidence="4 7" id="KW-0862">Zinc</keyword>